<protein>
    <recommendedName>
        <fullName evidence="9">DEAD-box ATP-dependent RNA helicase RhpA</fullName>
        <ecNumber evidence="1">3.6.4.13</ecNumber>
    </recommendedName>
</protein>
<gene>
    <name evidence="11" type="primary">rhlE_2</name>
    <name evidence="11" type="ORF">MgSA37_04083</name>
</gene>
<keyword evidence="2" id="KW-0963">Cytoplasm</keyword>
<dbReference type="GO" id="GO:0016787">
    <property type="term" value="F:hydrolase activity"/>
    <property type="evidence" value="ECO:0007669"/>
    <property type="project" value="UniProtKB-KW"/>
</dbReference>
<keyword evidence="6 10" id="KW-0067">ATP-binding</keyword>
<reference evidence="11 12" key="1">
    <citation type="submission" date="2015-12" db="EMBL/GenBank/DDBJ databases">
        <title>Genome sequence of Mucilaginibacter gotjawali.</title>
        <authorList>
            <person name="Lee J.S."/>
            <person name="Lee K.C."/>
            <person name="Kim K.K."/>
            <person name="Lee B.W."/>
        </authorList>
    </citation>
    <scope>NUCLEOTIDE SEQUENCE [LARGE SCALE GENOMIC DNA]</scope>
    <source>
        <strain evidence="11 12">SA3-7</strain>
    </source>
</reference>
<dbReference type="PROSITE" id="PS00039">
    <property type="entry name" value="DEAD_ATP_HELICASE"/>
    <property type="match status" value="1"/>
</dbReference>
<dbReference type="GO" id="GO:0005829">
    <property type="term" value="C:cytosol"/>
    <property type="evidence" value="ECO:0007669"/>
    <property type="project" value="TreeGrafter"/>
</dbReference>
<dbReference type="PANTHER" id="PTHR47959:SF13">
    <property type="entry name" value="ATP-DEPENDENT RNA HELICASE RHLE"/>
    <property type="match status" value="1"/>
</dbReference>
<dbReference type="SMART" id="SM00490">
    <property type="entry name" value="HELICc"/>
    <property type="match status" value="1"/>
</dbReference>
<comment type="similarity">
    <text evidence="7 10">Belongs to the DEAD box helicase family.</text>
</comment>
<dbReference type="Gene3D" id="3.40.50.300">
    <property type="entry name" value="P-loop containing nucleotide triphosphate hydrolases"/>
    <property type="match status" value="2"/>
</dbReference>
<evidence type="ECO:0000256" key="10">
    <source>
        <dbReference type="RuleBase" id="RU000492"/>
    </source>
</evidence>
<comment type="catalytic activity">
    <reaction evidence="8">
        <text>ATP + H2O = ADP + phosphate + H(+)</text>
        <dbReference type="Rhea" id="RHEA:13065"/>
        <dbReference type="ChEBI" id="CHEBI:15377"/>
        <dbReference type="ChEBI" id="CHEBI:15378"/>
        <dbReference type="ChEBI" id="CHEBI:30616"/>
        <dbReference type="ChEBI" id="CHEBI:43474"/>
        <dbReference type="ChEBI" id="CHEBI:456216"/>
        <dbReference type="EC" id="3.6.4.13"/>
    </reaction>
</comment>
<keyword evidence="5 10" id="KW-0347">Helicase</keyword>
<evidence type="ECO:0000256" key="4">
    <source>
        <dbReference type="ARBA" id="ARBA00022801"/>
    </source>
</evidence>
<keyword evidence="12" id="KW-1185">Reference proteome</keyword>
<evidence type="ECO:0000256" key="2">
    <source>
        <dbReference type="ARBA" id="ARBA00022490"/>
    </source>
</evidence>
<dbReference type="SUPFAM" id="SSF52540">
    <property type="entry name" value="P-loop containing nucleoside triphosphate hydrolases"/>
    <property type="match status" value="2"/>
</dbReference>
<dbReference type="PROSITE" id="PS51195">
    <property type="entry name" value="Q_MOTIF"/>
    <property type="match status" value="1"/>
</dbReference>
<keyword evidence="4 10" id="KW-0378">Hydrolase</keyword>
<evidence type="ECO:0000313" key="12">
    <source>
        <dbReference type="Proteomes" id="UP000218263"/>
    </source>
</evidence>
<dbReference type="EMBL" id="AP017313">
    <property type="protein sequence ID" value="BAU55891.1"/>
    <property type="molecule type" value="Genomic_DNA"/>
</dbReference>
<dbReference type="FunFam" id="3.40.50.300:FF:000108">
    <property type="entry name" value="ATP-dependent RNA helicase RhlE"/>
    <property type="match status" value="1"/>
</dbReference>
<evidence type="ECO:0000256" key="5">
    <source>
        <dbReference type="ARBA" id="ARBA00022806"/>
    </source>
</evidence>
<proteinExistence type="inferred from homology"/>
<evidence type="ECO:0000256" key="6">
    <source>
        <dbReference type="ARBA" id="ARBA00022840"/>
    </source>
</evidence>
<dbReference type="EC" id="3.6.4.13" evidence="1"/>
<dbReference type="PANTHER" id="PTHR47959">
    <property type="entry name" value="ATP-DEPENDENT RNA HELICASE RHLE-RELATED"/>
    <property type="match status" value="1"/>
</dbReference>
<evidence type="ECO:0000256" key="7">
    <source>
        <dbReference type="ARBA" id="ARBA00038437"/>
    </source>
</evidence>
<evidence type="ECO:0000256" key="8">
    <source>
        <dbReference type="ARBA" id="ARBA00047984"/>
    </source>
</evidence>
<dbReference type="InterPro" id="IPR014014">
    <property type="entry name" value="RNA_helicase_DEAD_Q_motif"/>
</dbReference>
<dbReference type="AlphaFoldDB" id="A0A0X8X5B8"/>
<dbReference type="InterPro" id="IPR027417">
    <property type="entry name" value="P-loop_NTPase"/>
</dbReference>
<sequence>MSFEDLKLIEPILRALKTEGYTTPTPIQEQAIPIILQNRDLLGCAQTGTGKTAAFAIPILQLLYQDRLQHKEQKTIKALILTPTRELAIQIDESFAAYGKHTGLKHMVIFGGVSQNPQTDALRRGVDILVATPGRLLDLMNQRFVHLEHIRMLVLDEADRMLDMGFVHDVKKIIAKVPAKRQTLFFSATMPNEIQQLANTILTKPEKVEVTPVSSTADTIQQALFYVEKSDKKSLLLHVLKDKAIKNALVFTRTKHGADKVVKDLVRVGITAEAIHGNKSQNARQRALSNFKNRTTRVLIATDIAARGIDIDELTHVINYELPNIPETYVHRIGRTGRAGLNGIALSFCDEEEIEFLQDIHKLIGKQIPVEEAHPYPMSPQSIVAKAAGGAKKGSGGGGHNSGGPKRGRGFGNANRGGASGLSGARSGSRDRRR</sequence>
<keyword evidence="3 10" id="KW-0547">Nucleotide-binding</keyword>
<dbReference type="GO" id="GO:0003676">
    <property type="term" value="F:nucleic acid binding"/>
    <property type="evidence" value="ECO:0007669"/>
    <property type="project" value="InterPro"/>
</dbReference>
<dbReference type="InterPro" id="IPR050079">
    <property type="entry name" value="DEAD_box_RNA_helicase"/>
</dbReference>
<dbReference type="InterPro" id="IPR000629">
    <property type="entry name" value="RNA-helicase_DEAD-box_CS"/>
</dbReference>
<dbReference type="CDD" id="cd18787">
    <property type="entry name" value="SF2_C_DEAD"/>
    <property type="match status" value="1"/>
</dbReference>
<dbReference type="GO" id="GO:0042255">
    <property type="term" value="P:ribosome assembly"/>
    <property type="evidence" value="ECO:0007669"/>
    <property type="project" value="UniProtKB-ARBA"/>
</dbReference>
<dbReference type="Proteomes" id="UP000218263">
    <property type="component" value="Chromosome"/>
</dbReference>
<evidence type="ECO:0000256" key="3">
    <source>
        <dbReference type="ARBA" id="ARBA00022741"/>
    </source>
</evidence>
<dbReference type="InterPro" id="IPR014001">
    <property type="entry name" value="Helicase_ATP-bd"/>
</dbReference>
<evidence type="ECO:0000313" key="11">
    <source>
        <dbReference type="EMBL" id="BAU55891.1"/>
    </source>
</evidence>
<accession>A0A0X8X5B8</accession>
<dbReference type="CDD" id="cd00268">
    <property type="entry name" value="DEADc"/>
    <property type="match status" value="1"/>
</dbReference>
<dbReference type="Pfam" id="PF00271">
    <property type="entry name" value="Helicase_C"/>
    <property type="match status" value="1"/>
</dbReference>
<dbReference type="PROSITE" id="PS51192">
    <property type="entry name" value="HELICASE_ATP_BIND_1"/>
    <property type="match status" value="1"/>
</dbReference>
<dbReference type="GO" id="GO:0003724">
    <property type="term" value="F:RNA helicase activity"/>
    <property type="evidence" value="ECO:0007669"/>
    <property type="project" value="UniProtKB-EC"/>
</dbReference>
<dbReference type="KEGG" id="mgot:MgSA37_04083"/>
<dbReference type="InterPro" id="IPR001650">
    <property type="entry name" value="Helicase_C-like"/>
</dbReference>
<dbReference type="Pfam" id="PF00270">
    <property type="entry name" value="DEAD"/>
    <property type="match status" value="1"/>
</dbReference>
<dbReference type="OrthoDB" id="9762011at2"/>
<dbReference type="InterPro" id="IPR011545">
    <property type="entry name" value="DEAD/DEAH_box_helicase_dom"/>
</dbReference>
<dbReference type="PROSITE" id="PS51194">
    <property type="entry name" value="HELICASE_CTER"/>
    <property type="match status" value="1"/>
</dbReference>
<dbReference type="GO" id="GO:0005524">
    <property type="term" value="F:ATP binding"/>
    <property type="evidence" value="ECO:0007669"/>
    <property type="project" value="UniProtKB-KW"/>
</dbReference>
<dbReference type="SMART" id="SM00487">
    <property type="entry name" value="DEXDc"/>
    <property type="match status" value="1"/>
</dbReference>
<name>A0A0X8X5B8_9SPHI</name>
<dbReference type="GO" id="GO:0009266">
    <property type="term" value="P:response to temperature stimulus"/>
    <property type="evidence" value="ECO:0007669"/>
    <property type="project" value="UniProtKB-ARBA"/>
</dbReference>
<evidence type="ECO:0000256" key="9">
    <source>
        <dbReference type="ARBA" id="ARBA00074363"/>
    </source>
</evidence>
<dbReference type="InterPro" id="IPR044742">
    <property type="entry name" value="DEAD/DEAH_RhlB"/>
</dbReference>
<dbReference type="RefSeq" id="WP_096354391.1">
    <property type="nucleotide sequence ID" value="NZ_AP017313.1"/>
</dbReference>
<organism evidence="11 12">
    <name type="scientific">Mucilaginibacter gotjawali</name>
    <dbReference type="NCBI Taxonomy" id="1550579"/>
    <lineage>
        <taxon>Bacteria</taxon>
        <taxon>Pseudomonadati</taxon>
        <taxon>Bacteroidota</taxon>
        <taxon>Sphingobacteriia</taxon>
        <taxon>Sphingobacteriales</taxon>
        <taxon>Sphingobacteriaceae</taxon>
        <taxon>Mucilaginibacter</taxon>
    </lineage>
</organism>
<evidence type="ECO:0000256" key="1">
    <source>
        <dbReference type="ARBA" id="ARBA00012552"/>
    </source>
</evidence>